<evidence type="ECO:0000256" key="2">
    <source>
        <dbReference type="PROSITE-ProRule" id="PRU00335"/>
    </source>
</evidence>
<dbReference type="GO" id="GO:0003677">
    <property type="term" value="F:DNA binding"/>
    <property type="evidence" value="ECO:0007669"/>
    <property type="project" value="UniProtKB-UniRule"/>
</dbReference>
<keyword evidence="1 2" id="KW-0238">DNA-binding</keyword>
<comment type="caution">
    <text evidence="4">The sequence shown here is derived from an EMBL/GenBank/DDBJ whole genome shotgun (WGS) entry which is preliminary data.</text>
</comment>
<evidence type="ECO:0000256" key="1">
    <source>
        <dbReference type="ARBA" id="ARBA00023125"/>
    </source>
</evidence>
<feature type="domain" description="HTH tetR-type" evidence="3">
    <location>
        <begin position="6"/>
        <end position="66"/>
    </location>
</feature>
<dbReference type="Proteomes" id="UP000288388">
    <property type="component" value="Unassembled WGS sequence"/>
</dbReference>
<evidence type="ECO:0000313" key="5">
    <source>
        <dbReference type="Proteomes" id="UP000288388"/>
    </source>
</evidence>
<gene>
    <name evidence="4" type="ORF">EK398_19870</name>
</gene>
<dbReference type="Pfam" id="PF14278">
    <property type="entry name" value="TetR_C_8"/>
    <property type="match status" value="1"/>
</dbReference>
<dbReference type="Gene3D" id="1.10.357.10">
    <property type="entry name" value="Tetracycline Repressor, domain 2"/>
    <property type="match status" value="1"/>
</dbReference>
<evidence type="ECO:0000313" key="4">
    <source>
        <dbReference type="EMBL" id="RVU92746.1"/>
    </source>
</evidence>
<accession>A0A2N8PUF8</accession>
<dbReference type="InterPro" id="IPR050624">
    <property type="entry name" value="HTH-type_Tx_Regulator"/>
</dbReference>
<reference evidence="4 5" key="1">
    <citation type="submission" date="2018-12" db="EMBL/GenBank/DDBJ databases">
        <title>A novel vanA-carrying plasmid in a clinical isolate of Enterococcus avium.</title>
        <authorList>
            <person name="Bernasconi O.J."/>
            <person name="Luzzaro F."/>
            <person name="Endimiani A."/>
        </authorList>
    </citation>
    <scope>NUCLEOTIDE SEQUENCE [LARGE SCALE GENOMIC DNA]</scope>
    <source>
        <strain evidence="4 5">LC0559/18</strain>
    </source>
</reference>
<feature type="DNA-binding region" description="H-T-H motif" evidence="2">
    <location>
        <begin position="29"/>
        <end position="48"/>
    </location>
</feature>
<proteinExistence type="predicted"/>
<dbReference type="InterPro" id="IPR039532">
    <property type="entry name" value="TetR_C_Firmicutes"/>
</dbReference>
<evidence type="ECO:0000259" key="3">
    <source>
        <dbReference type="PROSITE" id="PS50977"/>
    </source>
</evidence>
<dbReference type="AlphaFoldDB" id="A0A2N8PUF8"/>
<dbReference type="EMBL" id="RYZS01000002">
    <property type="protein sequence ID" value="RVU92746.1"/>
    <property type="molecule type" value="Genomic_DNA"/>
</dbReference>
<protein>
    <recommendedName>
        <fullName evidence="3">HTH tetR-type domain-containing protein</fullName>
    </recommendedName>
</protein>
<dbReference type="PANTHER" id="PTHR43479:SF7">
    <property type="entry name" value="TETR-FAMILY TRANSCRIPTIONAL REGULATOR"/>
    <property type="match status" value="1"/>
</dbReference>
<dbReference type="InterPro" id="IPR009057">
    <property type="entry name" value="Homeodomain-like_sf"/>
</dbReference>
<sequence length="178" mass="20415">MDRRTRKTKRAIASAYLSLLQNKPINKISISEITELADIGRGTFYTHYSDIYDLHNQLLDDKLEALILLFDTTYPNDQITDFKTFCQNLISFVSENQTIFQLLVKETRGRNDLRKIKEVLIAKVIAAESLDPNDLQSYIEVSFAVSGIISILSDWLESTIDTDLETLSKILTRIMAEY</sequence>
<dbReference type="RefSeq" id="WP_048720209.1">
    <property type="nucleotide sequence ID" value="NZ_JADPDV010000121.1"/>
</dbReference>
<dbReference type="SUPFAM" id="SSF46689">
    <property type="entry name" value="Homeodomain-like"/>
    <property type="match status" value="1"/>
</dbReference>
<dbReference type="PANTHER" id="PTHR43479">
    <property type="entry name" value="ACREF/ENVCD OPERON REPRESSOR-RELATED"/>
    <property type="match status" value="1"/>
</dbReference>
<dbReference type="InterPro" id="IPR001647">
    <property type="entry name" value="HTH_TetR"/>
</dbReference>
<dbReference type="PROSITE" id="PS50977">
    <property type="entry name" value="HTH_TETR_2"/>
    <property type="match status" value="1"/>
</dbReference>
<organism evidence="4 5">
    <name type="scientific">Enterococcus avium</name>
    <name type="common">Streptococcus avium</name>
    <dbReference type="NCBI Taxonomy" id="33945"/>
    <lineage>
        <taxon>Bacteria</taxon>
        <taxon>Bacillati</taxon>
        <taxon>Bacillota</taxon>
        <taxon>Bacilli</taxon>
        <taxon>Lactobacillales</taxon>
        <taxon>Enterococcaceae</taxon>
        <taxon>Enterococcus</taxon>
    </lineage>
</organism>
<name>A0A2N8PUF8_ENTAV</name>